<name>A0A0C9T2A4_PLICR</name>
<dbReference type="Pfam" id="PF20153">
    <property type="entry name" value="DUF6535"/>
    <property type="match status" value="1"/>
</dbReference>
<feature type="compositionally biased region" description="Polar residues" evidence="1">
    <location>
        <begin position="1"/>
        <end position="12"/>
    </location>
</feature>
<feature type="transmembrane region" description="Helical" evidence="2">
    <location>
        <begin position="181"/>
        <end position="201"/>
    </location>
</feature>
<feature type="transmembrane region" description="Helical" evidence="2">
    <location>
        <begin position="302"/>
        <end position="330"/>
    </location>
</feature>
<gene>
    <name evidence="4" type="ORF">PLICRDRAFT_148174</name>
</gene>
<keyword evidence="2" id="KW-0812">Transmembrane</keyword>
<feature type="compositionally biased region" description="Basic and acidic residues" evidence="1">
    <location>
        <begin position="93"/>
        <end position="105"/>
    </location>
</feature>
<feature type="transmembrane region" description="Helical" evidence="2">
    <location>
        <begin position="336"/>
        <end position="357"/>
    </location>
</feature>
<organism evidence="4 5">
    <name type="scientific">Plicaturopsis crispa FD-325 SS-3</name>
    <dbReference type="NCBI Taxonomy" id="944288"/>
    <lineage>
        <taxon>Eukaryota</taxon>
        <taxon>Fungi</taxon>
        <taxon>Dikarya</taxon>
        <taxon>Basidiomycota</taxon>
        <taxon>Agaricomycotina</taxon>
        <taxon>Agaricomycetes</taxon>
        <taxon>Agaricomycetidae</taxon>
        <taxon>Amylocorticiales</taxon>
        <taxon>Amylocorticiaceae</taxon>
        <taxon>Plicatura</taxon>
        <taxon>Plicaturopsis crispa</taxon>
    </lineage>
</organism>
<evidence type="ECO:0000313" key="4">
    <source>
        <dbReference type="EMBL" id="KII83399.1"/>
    </source>
</evidence>
<protein>
    <recommendedName>
        <fullName evidence="3">DUF6535 domain-containing protein</fullName>
    </recommendedName>
</protein>
<dbReference type="Proteomes" id="UP000053263">
    <property type="component" value="Unassembled WGS sequence"/>
</dbReference>
<evidence type="ECO:0000313" key="5">
    <source>
        <dbReference type="Proteomes" id="UP000053263"/>
    </source>
</evidence>
<dbReference type="AlphaFoldDB" id="A0A0C9T2A4"/>
<evidence type="ECO:0000259" key="3">
    <source>
        <dbReference type="Pfam" id="PF20153"/>
    </source>
</evidence>
<dbReference type="OrthoDB" id="3235960at2759"/>
<keyword evidence="5" id="KW-1185">Reference proteome</keyword>
<dbReference type="HOGENOM" id="CLU_749186_0_0_1"/>
<keyword evidence="2" id="KW-0472">Membrane</keyword>
<keyword evidence="2" id="KW-1133">Transmembrane helix</keyword>
<dbReference type="InterPro" id="IPR045338">
    <property type="entry name" value="DUF6535"/>
</dbReference>
<accession>A0A0C9T2A4</accession>
<evidence type="ECO:0000256" key="1">
    <source>
        <dbReference type="SAM" id="MobiDB-lite"/>
    </source>
</evidence>
<feature type="domain" description="DUF6535" evidence="3">
    <location>
        <begin position="157"/>
        <end position="334"/>
    </location>
</feature>
<feature type="transmembrane region" description="Helical" evidence="2">
    <location>
        <begin position="254"/>
        <end position="281"/>
    </location>
</feature>
<feature type="compositionally biased region" description="Polar residues" evidence="1">
    <location>
        <begin position="77"/>
        <end position="90"/>
    </location>
</feature>
<sequence>MSTPPDQHSVSVSREGELPLNADGPRPNVVPTDDPSAAEVHPGRRRESADSSDSNLRRSIASSRSIDPWEADDLPSPQGQSDTATSNILDMSNEERETPMNPIREDIEDERKKHRGVSPSSCIIVQHSLDPSLAGHIMAEHGYLDFGDKLTDESKFWDDYLHEAITRDKDMLSRWSSNMDALLTFSGLFSAVVTAFVIEFYTQLQPDPQQTANTLLADIAQSIHDLANNISMPSAVPSTQQDQPTASVTFVNCAWFASLACTLAVSLIILLVKQLIAAYSMNLEVGSKKEQVLRRQFRRDALTTWHVPGLIDALPTILHTSLGLFLVGLVVQLQTINTSVFVITAALVGFILAFYLFTTVAPLINSSCPF</sequence>
<evidence type="ECO:0000256" key="2">
    <source>
        <dbReference type="SAM" id="Phobius"/>
    </source>
</evidence>
<feature type="non-terminal residue" evidence="4">
    <location>
        <position position="370"/>
    </location>
</feature>
<reference evidence="4 5" key="1">
    <citation type="submission" date="2014-06" db="EMBL/GenBank/DDBJ databases">
        <title>Evolutionary Origins and Diversification of the Mycorrhizal Mutualists.</title>
        <authorList>
            <consortium name="DOE Joint Genome Institute"/>
            <consortium name="Mycorrhizal Genomics Consortium"/>
            <person name="Kohler A."/>
            <person name="Kuo A."/>
            <person name="Nagy L.G."/>
            <person name="Floudas D."/>
            <person name="Copeland A."/>
            <person name="Barry K.W."/>
            <person name="Cichocki N."/>
            <person name="Veneault-Fourrey C."/>
            <person name="LaButti K."/>
            <person name="Lindquist E.A."/>
            <person name="Lipzen A."/>
            <person name="Lundell T."/>
            <person name="Morin E."/>
            <person name="Murat C."/>
            <person name="Riley R."/>
            <person name="Ohm R."/>
            <person name="Sun H."/>
            <person name="Tunlid A."/>
            <person name="Henrissat B."/>
            <person name="Grigoriev I.V."/>
            <person name="Hibbett D.S."/>
            <person name="Martin F."/>
        </authorList>
    </citation>
    <scope>NUCLEOTIDE SEQUENCE [LARGE SCALE GENOMIC DNA]</scope>
    <source>
        <strain evidence="4 5">FD-325 SS-3</strain>
    </source>
</reference>
<dbReference type="EMBL" id="KN832578">
    <property type="protein sequence ID" value="KII83399.1"/>
    <property type="molecule type" value="Genomic_DNA"/>
</dbReference>
<proteinExistence type="predicted"/>
<feature type="region of interest" description="Disordered" evidence="1">
    <location>
        <begin position="1"/>
        <end position="105"/>
    </location>
</feature>